<name>A0A2I9D5A2_9DEIO</name>
<sequence>MLGASISMTNKPHEGDFTMILAGGDTAFDFMYGNSITGELHFYYEPLNIYRGKFENGIYLGALKDDSGKLVSTLRLTRPF</sequence>
<dbReference type="EMBL" id="BFAG01000005">
    <property type="protein sequence ID" value="GBF05510.1"/>
    <property type="molecule type" value="Genomic_DNA"/>
</dbReference>
<gene>
    <name evidence="1" type="ORF">DAERI_050019</name>
</gene>
<dbReference type="AlphaFoldDB" id="A0A2I9D5A2"/>
<protein>
    <submittedName>
        <fullName evidence="1">Uncharacterized protein</fullName>
    </submittedName>
</protein>
<proteinExistence type="predicted"/>
<comment type="caution">
    <text evidence="1">The sequence shown here is derived from an EMBL/GenBank/DDBJ whole genome shotgun (WGS) entry which is preliminary data.</text>
</comment>
<evidence type="ECO:0000313" key="2">
    <source>
        <dbReference type="Proteomes" id="UP000236569"/>
    </source>
</evidence>
<reference evidence="2" key="1">
    <citation type="submission" date="2018-01" db="EMBL/GenBank/DDBJ databases">
        <title>Draft Genome Sequence of the Radioresistant Bacterium Deinococcus aerius TR0125, Isolated from the Higher Atmosphere above Japan.</title>
        <authorList>
            <person name="Satoh K."/>
            <person name="Arai H."/>
            <person name="Sanzen T."/>
            <person name="Kawaguchi Y."/>
            <person name="Hayashi H."/>
            <person name="Yokobori S."/>
            <person name="Yamagishi A."/>
            <person name="Oono Y."/>
            <person name="Narumi I."/>
        </authorList>
    </citation>
    <scope>NUCLEOTIDE SEQUENCE [LARGE SCALE GENOMIC DNA]</scope>
    <source>
        <strain evidence="2">TR0125</strain>
    </source>
</reference>
<accession>A0A2I9D5A2</accession>
<organism evidence="1 2">
    <name type="scientific">Deinococcus aerius</name>
    <dbReference type="NCBI Taxonomy" id="200253"/>
    <lineage>
        <taxon>Bacteria</taxon>
        <taxon>Thermotogati</taxon>
        <taxon>Deinococcota</taxon>
        <taxon>Deinococci</taxon>
        <taxon>Deinococcales</taxon>
        <taxon>Deinococcaceae</taxon>
        <taxon>Deinococcus</taxon>
    </lineage>
</organism>
<dbReference type="Proteomes" id="UP000236569">
    <property type="component" value="Unassembled WGS sequence"/>
</dbReference>
<keyword evidence="2" id="KW-1185">Reference proteome</keyword>
<evidence type="ECO:0000313" key="1">
    <source>
        <dbReference type="EMBL" id="GBF05510.1"/>
    </source>
</evidence>